<dbReference type="Gene3D" id="3.30.40.10">
    <property type="entry name" value="Zinc/RING finger domain, C3HC4 (zinc finger)"/>
    <property type="match status" value="1"/>
</dbReference>
<dbReference type="EMBL" id="ML977197">
    <property type="protein sequence ID" value="KAF1981560.1"/>
    <property type="molecule type" value="Genomic_DNA"/>
</dbReference>
<proteinExistence type="predicted"/>
<sequence>MDRVSHFQGKMQLFFAITKSGDSAGDYMVTTRRVTKFSLSSITSSHIEGATYEHQWSQLKTLVPLNHPWGQNLQALVVQSSDRAVREVQRILLKEDEDYSNLENAWADVWAPHDQFRTLLHMKELKELKEEDRDCCICLSLMEERDPDEAEDSWVADEDHFPASVDNVHFFGAGCLARWVENAGLVASCPGCRGRHAAMLLERIKDQFLLPTNRSYAQPLWLDPATSKEGKAMLEGLTRRLPEEPLLSRIPPEELPVTNLGLMMYLLEDIRNDVLSFPLENPNPDLVGQGDIELLTPPGFWQWVENVVERAIACLGADEKEISKLPRGPDGELLMDNVDEKKWRLV</sequence>
<dbReference type="Proteomes" id="UP000800041">
    <property type="component" value="Unassembled WGS sequence"/>
</dbReference>
<name>A0A6G1GL67_9PEZI</name>
<gene>
    <name evidence="1" type="ORF">K402DRAFT_408346</name>
</gene>
<dbReference type="InterPro" id="IPR013083">
    <property type="entry name" value="Znf_RING/FYVE/PHD"/>
</dbReference>
<evidence type="ECO:0000313" key="2">
    <source>
        <dbReference type="Proteomes" id="UP000800041"/>
    </source>
</evidence>
<accession>A0A6G1GL67</accession>
<keyword evidence="2" id="KW-1185">Reference proteome</keyword>
<organism evidence="1 2">
    <name type="scientific">Aulographum hederae CBS 113979</name>
    <dbReference type="NCBI Taxonomy" id="1176131"/>
    <lineage>
        <taxon>Eukaryota</taxon>
        <taxon>Fungi</taxon>
        <taxon>Dikarya</taxon>
        <taxon>Ascomycota</taxon>
        <taxon>Pezizomycotina</taxon>
        <taxon>Dothideomycetes</taxon>
        <taxon>Pleosporomycetidae</taxon>
        <taxon>Aulographales</taxon>
        <taxon>Aulographaceae</taxon>
    </lineage>
</organism>
<protein>
    <submittedName>
        <fullName evidence="1">Uncharacterized protein</fullName>
    </submittedName>
</protein>
<evidence type="ECO:0000313" key="1">
    <source>
        <dbReference type="EMBL" id="KAF1981560.1"/>
    </source>
</evidence>
<dbReference type="AlphaFoldDB" id="A0A6G1GL67"/>
<dbReference type="SUPFAM" id="SSF57850">
    <property type="entry name" value="RING/U-box"/>
    <property type="match status" value="1"/>
</dbReference>
<reference evidence="1" key="1">
    <citation type="journal article" date="2020" name="Stud. Mycol.">
        <title>101 Dothideomycetes genomes: a test case for predicting lifestyles and emergence of pathogens.</title>
        <authorList>
            <person name="Haridas S."/>
            <person name="Albert R."/>
            <person name="Binder M."/>
            <person name="Bloem J."/>
            <person name="Labutti K."/>
            <person name="Salamov A."/>
            <person name="Andreopoulos B."/>
            <person name="Baker S."/>
            <person name="Barry K."/>
            <person name="Bills G."/>
            <person name="Bluhm B."/>
            <person name="Cannon C."/>
            <person name="Castanera R."/>
            <person name="Culley D."/>
            <person name="Daum C."/>
            <person name="Ezra D."/>
            <person name="Gonzalez J."/>
            <person name="Henrissat B."/>
            <person name="Kuo A."/>
            <person name="Liang C."/>
            <person name="Lipzen A."/>
            <person name="Lutzoni F."/>
            <person name="Magnuson J."/>
            <person name="Mondo S."/>
            <person name="Nolan M."/>
            <person name="Ohm R."/>
            <person name="Pangilinan J."/>
            <person name="Park H.-J."/>
            <person name="Ramirez L."/>
            <person name="Alfaro M."/>
            <person name="Sun H."/>
            <person name="Tritt A."/>
            <person name="Yoshinaga Y."/>
            <person name="Zwiers L.-H."/>
            <person name="Turgeon B."/>
            <person name="Goodwin S."/>
            <person name="Spatafora J."/>
            <person name="Crous P."/>
            <person name="Grigoriev I."/>
        </authorList>
    </citation>
    <scope>NUCLEOTIDE SEQUENCE</scope>
    <source>
        <strain evidence="1">CBS 113979</strain>
    </source>
</reference>